<feature type="compositionally biased region" description="Basic residues" evidence="4">
    <location>
        <begin position="23"/>
        <end position="33"/>
    </location>
</feature>
<dbReference type="SMART" id="SM00478">
    <property type="entry name" value="ENDO3c"/>
    <property type="match status" value="1"/>
</dbReference>
<dbReference type="eggNOG" id="KOG1918">
    <property type="taxonomic scope" value="Eukaryota"/>
</dbReference>
<dbReference type="InParanoid" id="G4TBE4"/>
<feature type="domain" description="HhH-GPD" evidence="5">
    <location>
        <begin position="150"/>
        <end position="326"/>
    </location>
</feature>
<dbReference type="Pfam" id="PF00730">
    <property type="entry name" value="HhH-GPD"/>
    <property type="match status" value="1"/>
</dbReference>
<dbReference type="PANTHER" id="PTHR43003:SF5">
    <property type="entry name" value="DNA-3-METHYLADENINE GLYCOSYLASE"/>
    <property type="match status" value="1"/>
</dbReference>
<dbReference type="InterPro" id="IPR003265">
    <property type="entry name" value="HhH-GPD_domain"/>
</dbReference>
<feature type="compositionally biased region" description="Basic and acidic residues" evidence="4">
    <location>
        <begin position="65"/>
        <end position="74"/>
    </location>
</feature>
<accession>G4TBE4</accession>
<dbReference type="OrthoDB" id="415889at2759"/>
<dbReference type="OMA" id="GVYYMWS"/>
<feature type="region of interest" description="Disordered" evidence="4">
    <location>
        <begin position="1"/>
        <end position="75"/>
    </location>
</feature>
<organism evidence="6 7">
    <name type="scientific">Serendipita indica (strain DSM 11827)</name>
    <name type="common">Root endophyte fungus</name>
    <name type="synonym">Piriformospora indica</name>
    <dbReference type="NCBI Taxonomy" id="1109443"/>
    <lineage>
        <taxon>Eukaryota</taxon>
        <taxon>Fungi</taxon>
        <taxon>Dikarya</taxon>
        <taxon>Basidiomycota</taxon>
        <taxon>Agaricomycotina</taxon>
        <taxon>Agaricomycetes</taxon>
        <taxon>Sebacinales</taxon>
        <taxon>Serendipitaceae</taxon>
        <taxon>Serendipita</taxon>
    </lineage>
</organism>
<gene>
    <name evidence="6" type="ORF">PIIN_02513</name>
</gene>
<reference evidence="6 7" key="1">
    <citation type="journal article" date="2011" name="PLoS Pathog.">
        <title>Endophytic Life Strategies Decoded by Genome and Transcriptome Analyses of the Mutualistic Root Symbiont Piriformospora indica.</title>
        <authorList>
            <person name="Zuccaro A."/>
            <person name="Lahrmann U."/>
            <person name="Guldener U."/>
            <person name="Langen G."/>
            <person name="Pfiffi S."/>
            <person name="Biedenkopf D."/>
            <person name="Wong P."/>
            <person name="Samans B."/>
            <person name="Grimm C."/>
            <person name="Basiewicz M."/>
            <person name="Murat C."/>
            <person name="Martin F."/>
            <person name="Kogel K.H."/>
        </authorList>
    </citation>
    <scope>NUCLEOTIDE SEQUENCE [LARGE SCALE GENOMIC DNA]</scope>
    <source>
        <strain evidence="6 7">DSM 11827</strain>
    </source>
</reference>
<evidence type="ECO:0000256" key="1">
    <source>
        <dbReference type="ARBA" id="ARBA00010817"/>
    </source>
</evidence>
<dbReference type="GO" id="GO:0005634">
    <property type="term" value="C:nucleus"/>
    <property type="evidence" value="ECO:0007669"/>
    <property type="project" value="TreeGrafter"/>
</dbReference>
<dbReference type="GO" id="GO:0006285">
    <property type="term" value="P:base-excision repair, AP site formation"/>
    <property type="evidence" value="ECO:0007669"/>
    <property type="project" value="TreeGrafter"/>
</dbReference>
<feature type="region of interest" description="Disordered" evidence="4">
    <location>
        <begin position="291"/>
        <end position="356"/>
    </location>
</feature>
<dbReference type="GO" id="GO:0006307">
    <property type="term" value="P:DNA alkylation repair"/>
    <property type="evidence" value="ECO:0007669"/>
    <property type="project" value="TreeGrafter"/>
</dbReference>
<dbReference type="GO" id="GO:0032993">
    <property type="term" value="C:protein-DNA complex"/>
    <property type="evidence" value="ECO:0007669"/>
    <property type="project" value="TreeGrafter"/>
</dbReference>
<evidence type="ECO:0000256" key="4">
    <source>
        <dbReference type="SAM" id="MobiDB-lite"/>
    </source>
</evidence>
<dbReference type="Gene3D" id="1.10.1670.40">
    <property type="match status" value="2"/>
</dbReference>
<dbReference type="PANTHER" id="PTHR43003">
    <property type="entry name" value="DNA-3-METHYLADENINE GLYCOSYLASE"/>
    <property type="match status" value="1"/>
</dbReference>
<dbReference type="InterPro" id="IPR051912">
    <property type="entry name" value="Alkylbase_DNA_Glycosylase/TA"/>
</dbReference>
<keyword evidence="7" id="KW-1185">Reference proteome</keyword>
<feature type="compositionally biased region" description="Basic and acidic residues" evidence="4">
    <location>
        <begin position="313"/>
        <end position="329"/>
    </location>
</feature>
<comment type="caution">
    <text evidence="6">The sequence shown here is derived from an EMBL/GenBank/DDBJ whole genome shotgun (WGS) entry which is preliminary data.</text>
</comment>
<dbReference type="STRING" id="1109443.G4TBE4"/>
<dbReference type="GO" id="GO:0043916">
    <property type="term" value="F:DNA-7-methylguanine glycosylase activity"/>
    <property type="evidence" value="ECO:0007669"/>
    <property type="project" value="TreeGrafter"/>
</dbReference>
<evidence type="ECO:0000256" key="2">
    <source>
        <dbReference type="ARBA" id="ARBA00022763"/>
    </source>
</evidence>
<dbReference type="FunFam" id="1.10.340.30:FF:000004">
    <property type="entry name" value="DNA-3-methyladenine glycosylase II"/>
    <property type="match status" value="1"/>
</dbReference>
<dbReference type="HOGENOM" id="CLU_033011_1_0_1"/>
<dbReference type="Proteomes" id="UP000007148">
    <property type="component" value="Unassembled WGS sequence"/>
</dbReference>
<comment type="similarity">
    <text evidence="1">Belongs to the alkylbase DNA glycosidase AlkA family.</text>
</comment>
<evidence type="ECO:0000256" key="3">
    <source>
        <dbReference type="ARBA" id="ARBA00023204"/>
    </source>
</evidence>
<feature type="compositionally biased region" description="Polar residues" evidence="4">
    <location>
        <begin position="1"/>
        <end position="12"/>
    </location>
</feature>
<evidence type="ECO:0000313" key="6">
    <source>
        <dbReference type="EMBL" id="CCA68648.1"/>
    </source>
</evidence>
<dbReference type="Gene3D" id="1.10.340.30">
    <property type="entry name" value="Hypothetical protein, domain 2"/>
    <property type="match status" value="1"/>
</dbReference>
<sequence length="433" mass="47990">MPPKSKSVTNAIQRAAGAVKPKSSPRKAAKRKAPSSDDDSGSDFEVATPSKRIRASRSLAVSPEKAPKPSKDAEVEALPAPKVDWSAERPEYLPASLTFSYEEAERHLISVDHRWAGIFERLKCRPFVQLERVDPFSTREVIRTELTSRRGQQISWKAARSVNWKFMRLYDDTLPETVPPPEEYTAPERFPPPHVVAETSLATLRSAGLSARKAEYIQDLAQHFSDGRLSAEKLITASDEELREALIAVRGIGPWTIDMFAIFSLRRPNILPTGDLGVQRGLLRWVLSQHTNPGSPVKLSRDKLPEDGAPGTKRQETPEIMDASKEQDKAIGSMGPPQTPIKKQGANGQSSESMIPEPMTPSINRVLAEPTQPTPLPPGLTVAALKARLNGRNKGKPLLSPDEMESLTASWKPYRSLGVWYMWSLVDQELDEE</sequence>
<dbReference type="AlphaFoldDB" id="G4TBE4"/>
<dbReference type="GO" id="GO:0032131">
    <property type="term" value="F:alkylated DNA binding"/>
    <property type="evidence" value="ECO:0007669"/>
    <property type="project" value="TreeGrafter"/>
</dbReference>
<evidence type="ECO:0000259" key="5">
    <source>
        <dbReference type="SMART" id="SM00478"/>
    </source>
</evidence>
<dbReference type="FunCoup" id="G4TBE4">
    <property type="interactions" value="9"/>
</dbReference>
<keyword evidence="3" id="KW-0234">DNA repair</keyword>
<dbReference type="SUPFAM" id="SSF48150">
    <property type="entry name" value="DNA-glycosylase"/>
    <property type="match status" value="1"/>
</dbReference>
<dbReference type="InterPro" id="IPR011257">
    <property type="entry name" value="DNA_glycosylase"/>
</dbReference>
<keyword evidence="2" id="KW-0227">DNA damage</keyword>
<dbReference type="GO" id="GO:0008725">
    <property type="term" value="F:DNA-3-methyladenine glycosylase activity"/>
    <property type="evidence" value="ECO:0007669"/>
    <property type="project" value="TreeGrafter"/>
</dbReference>
<protein>
    <submittedName>
        <fullName evidence="6">Related to MAG1-3-methyladenine DNA glycosylase</fullName>
    </submittedName>
</protein>
<proteinExistence type="inferred from homology"/>
<dbReference type="CDD" id="cd00056">
    <property type="entry name" value="ENDO3c"/>
    <property type="match status" value="1"/>
</dbReference>
<dbReference type="EMBL" id="CAFZ01000037">
    <property type="protein sequence ID" value="CCA68648.1"/>
    <property type="molecule type" value="Genomic_DNA"/>
</dbReference>
<name>G4TBE4_SERID</name>
<evidence type="ECO:0000313" key="7">
    <source>
        <dbReference type="Proteomes" id="UP000007148"/>
    </source>
</evidence>